<gene>
    <name evidence="2" type="ORF">METZ01_LOCUS351271</name>
</gene>
<organism evidence="2">
    <name type="scientific">marine metagenome</name>
    <dbReference type="NCBI Taxonomy" id="408172"/>
    <lineage>
        <taxon>unclassified sequences</taxon>
        <taxon>metagenomes</taxon>
        <taxon>ecological metagenomes</taxon>
    </lineage>
</organism>
<dbReference type="InterPro" id="IPR001258">
    <property type="entry name" value="NHL_repeat"/>
</dbReference>
<dbReference type="Pfam" id="PF01436">
    <property type="entry name" value="NHL"/>
    <property type="match status" value="1"/>
</dbReference>
<feature type="non-terminal residue" evidence="2">
    <location>
        <position position="167"/>
    </location>
</feature>
<dbReference type="PANTHER" id="PTHR13833:SF71">
    <property type="entry name" value="NHL DOMAIN-CONTAINING PROTEIN"/>
    <property type="match status" value="1"/>
</dbReference>
<dbReference type="Gene3D" id="2.120.10.30">
    <property type="entry name" value="TolB, C-terminal domain"/>
    <property type="match status" value="1"/>
</dbReference>
<dbReference type="SUPFAM" id="SSF101898">
    <property type="entry name" value="NHL repeat"/>
    <property type="match status" value="1"/>
</dbReference>
<name>A0A382RMV3_9ZZZZ</name>
<reference evidence="2" key="1">
    <citation type="submission" date="2018-05" db="EMBL/GenBank/DDBJ databases">
        <authorList>
            <person name="Lanie J.A."/>
            <person name="Ng W.-L."/>
            <person name="Kazmierczak K.M."/>
            <person name="Andrzejewski T.M."/>
            <person name="Davidsen T.M."/>
            <person name="Wayne K.J."/>
            <person name="Tettelin H."/>
            <person name="Glass J.I."/>
            <person name="Rusch D."/>
            <person name="Podicherti R."/>
            <person name="Tsui H.-C.T."/>
            <person name="Winkler M.E."/>
        </authorList>
    </citation>
    <scope>NUCLEOTIDE SEQUENCE</scope>
</reference>
<proteinExistence type="predicted"/>
<accession>A0A382RMV3</accession>
<dbReference type="AlphaFoldDB" id="A0A382RMV3"/>
<dbReference type="InterPro" id="IPR011042">
    <property type="entry name" value="6-blade_b-propeller_TolB-like"/>
</dbReference>
<sequence>MRYQVLLKISILFIFFLGSVFSPSDAADFFPYKDVGDGNPATSVILTLVDGVVVDPDGNIYLSHRSKNRIRKITPDGIITTIAGNGTAGYSGDGGPALEAALNFPAGLALDSENNLYIADRNNHRIRKVTPDGIITSVVGTGARDFGGDGGPALAARLNLPSDVEVG</sequence>
<dbReference type="PANTHER" id="PTHR13833">
    <property type="match status" value="1"/>
</dbReference>
<dbReference type="EMBL" id="UINC01122544">
    <property type="protein sequence ID" value="SVC98417.1"/>
    <property type="molecule type" value="Genomic_DNA"/>
</dbReference>
<protein>
    <recommendedName>
        <fullName evidence="3">SMP-30/Gluconolactonase/LRE-like region domain-containing protein</fullName>
    </recommendedName>
</protein>
<keyword evidence="1" id="KW-0677">Repeat</keyword>
<dbReference type="PROSITE" id="PS51125">
    <property type="entry name" value="NHL"/>
    <property type="match status" value="1"/>
</dbReference>
<evidence type="ECO:0008006" key="3">
    <source>
        <dbReference type="Google" id="ProtNLM"/>
    </source>
</evidence>
<evidence type="ECO:0000313" key="2">
    <source>
        <dbReference type="EMBL" id="SVC98417.1"/>
    </source>
</evidence>
<evidence type="ECO:0000256" key="1">
    <source>
        <dbReference type="ARBA" id="ARBA00022737"/>
    </source>
</evidence>